<keyword evidence="3" id="KW-1185">Reference proteome</keyword>
<dbReference type="OrthoDB" id="75169at2759"/>
<feature type="active site" evidence="1">
    <location>
        <position position="48"/>
    </location>
</feature>
<evidence type="ECO:0000256" key="1">
    <source>
        <dbReference type="PIRSR" id="PIRSR016184-1"/>
    </source>
</evidence>
<protein>
    <submittedName>
        <fullName evidence="2">Phenazine biosynthesis protein-like protein phzf family</fullName>
    </submittedName>
</protein>
<name>A0A6A6U8F7_9PEZI</name>
<accession>A0A6A6U8F7</accession>
<dbReference type="EMBL" id="MU004237">
    <property type="protein sequence ID" value="KAF2667583.1"/>
    <property type="molecule type" value="Genomic_DNA"/>
</dbReference>
<dbReference type="Gene3D" id="3.10.310.10">
    <property type="entry name" value="Diaminopimelate Epimerase, Chain A, domain 1"/>
    <property type="match status" value="2"/>
</dbReference>
<proteinExistence type="predicted"/>
<dbReference type="NCBIfam" id="TIGR00654">
    <property type="entry name" value="PhzF_family"/>
    <property type="match status" value="1"/>
</dbReference>
<dbReference type="PANTHER" id="PTHR13774:SF32">
    <property type="entry name" value="ANTISENSE-ENHANCING SEQUENCE 1"/>
    <property type="match status" value="1"/>
</dbReference>
<evidence type="ECO:0000313" key="2">
    <source>
        <dbReference type="EMBL" id="KAF2667583.1"/>
    </source>
</evidence>
<dbReference type="AlphaFoldDB" id="A0A6A6U8F7"/>
<organism evidence="2 3">
    <name type="scientific">Microthyrium microscopicum</name>
    <dbReference type="NCBI Taxonomy" id="703497"/>
    <lineage>
        <taxon>Eukaryota</taxon>
        <taxon>Fungi</taxon>
        <taxon>Dikarya</taxon>
        <taxon>Ascomycota</taxon>
        <taxon>Pezizomycotina</taxon>
        <taxon>Dothideomycetes</taxon>
        <taxon>Dothideomycetes incertae sedis</taxon>
        <taxon>Microthyriales</taxon>
        <taxon>Microthyriaceae</taxon>
        <taxon>Microthyrium</taxon>
    </lineage>
</organism>
<dbReference type="PIRSF" id="PIRSF016184">
    <property type="entry name" value="PhzC_PhzF"/>
    <property type="match status" value="1"/>
</dbReference>
<dbReference type="GO" id="GO:0005737">
    <property type="term" value="C:cytoplasm"/>
    <property type="evidence" value="ECO:0007669"/>
    <property type="project" value="TreeGrafter"/>
</dbReference>
<dbReference type="Pfam" id="PF02567">
    <property type="entry name" value="PhzC-PhzF"/>
    <property type="match status" value="1"/>
</dbReference>
<dbReference type="Proteomes" id="UP000799302">
    <property type="component" value="Unassembled WGS sequence"/>
</dbReference>
<sequence>MQLKFVTLDVFHTTRFLGNPLAIIHIPSNLNVSQEQKQKIAFEFNLSESVFLHEQTPDDIKARQVRIDIFTRNAEIPFAGHPTIGTANYLAHDLKNNGANTLITKAGPIPITALADPTGDSKGVAINLAHDVHIHAAPYAHTPYGNYPVVSIVNGMTFILVKVDSNEVLGAKKSGGIKMDREEAVQHLDEGWRYGLVGTYFYVDGGKDSSGARMLRTRMFGTADDSAEDPATGSAASALCSYLTLTEKSPPTSYVLNQGVEMGRSSFIAVKVTASDDHESIKEVILSGSAVKVMSGSIEV</sequence>
<gene>
    <name evidence="2" type="ORF">BT63DRAFT_295445</name>
</gene>
<dbReference type="PANTHER" id="PTHR13774">
    <property type="entry name" value="PHENAZINE BIOSYNTHESIS PROTEIN"/>
    <property type="match status" value="1"/>
</dbReference>
<reference evidence="2" key="1">
    <citation type="journal article" date="2020" name="Stud. Mycol.">
        <title>101 Dothideomycetes genomes: a test case for predicting lifestyles and emergence of pathogens.</title>
        <authorList>
            <person name="Haridas S."/>
            <person name="Albert R."/>
            <person name="Binder M."/>
            <person name="Bloem J."/>
            <person name="Labutti K."/>
            <person name="Salamov A."/>
            <person name="Andreopoulos B."/>
            <person name="Baker S."/>
            <person name="Barry K."/>
            <person name="Bills G."/>
            <person name="Bluhm B."/>
            <person name="Cannon C."/>
            <person name="Castanera R."/>
            <person name="Culley D."/>
            <person name="Daum C."/>
            <person name="Ezra D."/>
            <person name="Gonzalez J."/>
            <person name="Henrissat B."/>
            <person name="Kuo A."/>
            <person name="Liang C."/>
            <person name="Lipzen A."/>
            <person name="Lutzoni F."/>
            <person name="Magnuson J."/>
            <person name="Mondo S."/>
            <person name="Nolan M."/>
            <person name="Ohm R."/>
            <person name="Pangilinan J."/>
            <person name="Park H.-J."/>
            <person name="Ramirez L."/>
            <person name="Alfaro M."/>
            <person name="Sun H."/>
            <person name="Tritt A."/>
            <person name="Yoshinaga Y."/>
            <person name="Zwiers L.-H."/>
            <person name="Turgeon B."/>
            <person name="Goodwin S."/>
            <person name="Spatafora J."/>
            <person name="Crous P."/>
            <person name="Grigoriev I."/>
        </authorList>
    </citation>
    <scope>NUCLEOTIDE SEQUENCE</scope>
    <source>
        <strain evidence="2">CBS 115976</strain>
    </source>
</reference>
<evidence type="ECO:0000313" key="3">
    <source>
        <dbReference type="Proteomes" id="UP000799302"/>
    </source>
</evidence>
<dbReference type="InterPro" id="IPR003719">
    <property type="entry name" value="Phenazine_PhzF-like"/>
</dbReference>
<dbReference type="GO" id="GO:0016853">
    <property type="term" value="F:isomerase activity"/>
    <property type="evidence" value="ECO:0007669"/>
    <property type="project" value="TreeGrafter"/>
</dbReference>
<dbReference type="SUPFAM" id="SSF54506">
    <property type="entry name" value="Diaminopimelate epimerase-like"/>
    <property type="match status" value="1"/>
</dbReference>